<dbReference type="InterPro" id="IPR020904">
    <property type="entry name" value="Sc_DH/Rdtase_CS"/>
</dbReference>
<dbReference type="CDD" id="cd05233">
    <property type="entry name" value="SDR_c"/>
    <property type="match status" value="1"/>
</dbReference>
<comment type="similarity">
    <text evidence="1 3">Belongs to the short-chain dehydrogenases/reductases (SDR) family.</text>
</comment>
<dbReference type="InterPro" id="IPR057326">
    <property type="entry name" value="KR_dom"/>
</dbReference>
<gene>
    <name evidence="5" type="ORF">ACFO6S_18905</name>
</gene>
<keyword evidence="6" id="KW-1185">Reference proteome</keyword>
<organism evidence="5 6">
    <name type="scientific">Rhodococcus kronopolitis</name>
    <dbReference type="NCBI Taxonomy" id="1460226"/>
    <lineage>
        <taxon>Bacteria</taxon>
        <taxon>Bacillati</taxon>
        <taxon>Actinomycetota</taxon>
        <taxon>Actinomycetes</taxon>
        <taxon>Mycobacteriales</taxon>
        <taxon>Nocardiaceae</taxon>
        <taxon>Rhodococcus</taxon>
    </lineage>
</organism>
<dbReference type="RefSeq" id="WP_378419516.1">
    <property type="nucleotide sequence ID" value="NZ_JBHSFO010000014.1"/>
</dbReference>
<dbReference type="PANTHER" id="PTHR43669:SF3">
    <property type="entry name" value="ALCOHOL DEHYDROGENASE, PUTATIVE (AFU_ORTHOLOGUE AFUA_3G03445)-RELATED"/>
    <property type="match status" value="1"/>
</dbReference>
<keyword evidence="2" id="KW-0560">Oxidoreductase</keyword>
<dbReference type="Pfam" id="PF00106">
    <property type="entry name" value="adh_short"/>
    <property type="match status" value="1"/>
</dbReference>
<proteinExistence type="inferred from homology"/>
<evidence type="ECO:0000313" key="5">
    <source>
        <dbReference type="EMBL" id="MFC4605774.1"/>
    </source>
</evidence>
<dbReference type="EMBL" id="JBHSFO010000014">
    <property type="protein sequence ID" value="MFC4605774.1"/>
    <property type="molecule type" value="Genomic_DNA"/>
</dbReference>
<comment type="caution">
    <text evidence="5">The sequence shown here is derived from an EMBL/GenBank/DDBJ whole genome shotgun (WGS) entry which is preliminary data.</text>
</comment>
<dbReference type="PRINTS" id="PR00080">
    <property type="entry name" value="SDRFAMILY"/>
</dbReference>
<evidence type="ECO:0000256" key="3">
    <source>
        <dbReference type="RuleBase" id="RU000363"/>
    </source>
</evidence>
<dbReference type="Proteomes" id="UP001595914">
    <property type="component" value="Unassembled WGS sequence"/>
</dbReference>
<evidence type="ECO:0000313" key="6">
    <source>
        <dbReference type="Proteomes" id="UP001595914"/>
    </source>
</evidence>
<feature type="domain" description="Ketoreductase" evidence="4">
    <location>
        <begin position="12"/>
        <end position="199"/>
    </location>
</feature>
<dbReference type="SMART" id="SM00822">
    <property type="entry name" value="PKS_KR"/>
    <property type="match status" value="1"/>
</dbReference>
<dbReference type="InterPro" id="IPR036291">
    <property type="entry name" value="NAD(P)-bd_dom_sf"/>
</dbReference>
<dbReference type="SUPFAM" id="SSF51735">
    <property type="entry name" value="NAD(P)-binding Rossmann-fold domains"/>
    <property type="match status" value="1"/>
</dbReference>
<dbReference type="PRINTS" id="PR00081">
    <property type="entry name" value="GDHRDH"/>
</dbReference>
<evidence type="ECO:0000256" key="1">
    <source>
        <dbReference type="ARBA" id="ARBA00006484"/>
    </source>
</evidence>
<evidence type="ECO:0000259" key="4">
    <source>
        <dbReference type="SMART" id="SM00822"/>
    </source>
</evidence>
<protein>
    <submittedName>
        <fullName evidence="5">SDR family NAD(P)-dependent oxidoreductase</fullName>
    </submittedName>
</protein>
<evidence type="ECO:0000256" key="2">
    <source>
        <dbReference type="ARBA" id="ARBA00023002"/>
    </source>
</evidence>
<reference evidence="6" key="1">
    <citation type="journal article" date="2019" name="Int. J. Syst. Evol. Microbiol.">
        <title>The Global Catalogue of Microorganisms (GCM) 10K type strain sequencing project: providing services to taxonomists for standard genome sequencing and annotation.</title>
        <authorList>
            <consortium name="The Broad Institute Genomics Platform"/>
            <consortium name="The Broad Institute Genome Sequencing Center for Infectious Disease"/>
            <person name="Wu L."/>
            <person name="Ma J."/>
        </authorList>
    </citation>
    <scope>NUCLEOTIDE SEQUENCE [LARGE SCALE GENOMIC DNA]</scope>
    <source>
        <strain evidence="6">CCUG 54520</strain>
    </source>
</reference>
<dbReference type="InterPro" id="IPR002347">
    <property type="entry name" value="SDR_fam"/>
</dbReference>
<name>A0ABV9FZL3_9NOCA</name>
<accession>A0ABV9FZL3</accession>
<sequence length="272" mass="27921">MRAIDLRDLADTTAVVTGAASGIGAAIARHAAALGMRVALADFDTGGLDRVAAELTEAGAEVLAVRCDVTVADDVERLAAAVTERFGPVRLLVNNAGIESTGRLWELDPAHFARVHGVNVAGVFHGIRSFVPRMLAAGTPATVVNTASIGAVTTVAAQAAYVASKHAALALTECLALELAESGAPVTVAALLPGPVDTAIYANAGADGAAGDALRARMQGFLRERGVTPEAAAQSLFDGLAAGEFWIYTDPERADVLLRQRAERLTGHLPPA</sequence>
<dbReference type="PANTHER" id="PTHR43669">
    <property type="entry name" value="5-KETO-D-GLUCONATE 5-REDUCTASE"/>
    <property type="match status" value="1"/>
</dbReference>
<dbReference type="PROSITE" id="PS00061">
    <property type="entry name" value="ADH_SHORT"/>
    <property type="match status" value="1"/>
</dbReference>
<dbReference type="Gene3D" id="3.40.50.720">
    <property type="entry name" value="NAD(P)-binding Rossmann-like Domain"/>
    <property type="match status" value="1"/>
</dbReference>